<proteinExistence type="predicted"/>
<gene>
    <name evidence="1" type="ORF">ACFOYW_06825</name>
</gene>
<dbReference type="Proteomes" id="UP001595900">
    <property type="component" value="Unassembled WGS sequence"/>
</dbReference>
<name>A0ABV8Q6G9_9MICO</name>
<dbReference type="RefSeq" id="WP_390228057.1">
    <property type="nucleotide sequence ID" value="NZ_JBHSCN010000004.1"/>
</dbReference>
<evidence type="ECO:0008006" key="3">
    <source>
        <dbReference type="Google" id="ProtNLM"/>
    </source>
</evidence>
<organism evidence="1 2">
    <name type="scientific">Gryllotalpicola reticulitermitis</name>
    <dbReference type="NCBI Taxonomy" id="1184153"/>
    <lineage>
        <taxon>Bacteria</taxon>
        <taxon>Bacillati</taxon>
        <taxon>Actinomycetota</taxon>
        <taxon>Actinomycetes</taxon>
        <taxon>Micrococcales</taxon>
        <taxon>Microbacteriaceae</taxon>
        <taxon>Gryllotalpicola</taxon>
    </lineage>
</organism>
<evidence type="ECO:0000313" key="1">
    <source>
        <dbReference type="EMBL" id="MFC4243081.1"/>
    </source>
</evidence>
<protein>
    <recommendedName>
        <fullName evidence="3">Pilus assembly protein CpaE</fullName>
    </recommendedName>
</protein>
<accession>A0ABV8Q6G9</accession>
<evidence type="ECO:0000313" key="2">
    <source>
        <dbReference type="Proteomes" id="UP001595900"/>
    </source>
</evidence>
<sequence length="138" mass="15267">MIASEVARQLRDAGLVWHPAAGDFFRLDGSEFSGDETFTISDMTVESHEFDTGTILGFNGTTEWALDSVALEQALWVPREDQLRTLLGEAFVSLQAAPDDRWRVTIRQEGEPHEFEAHDAESAYAAALLAAIDVSARR</sequence>
<dbReference type="EMBL" id="JBHSCN010000004">
    <property type="protein sequence ID" value="MFC4243081.1"/>
    <property type="molecule type" value="Genomic_DNA"/>
</dbReference>
<reference evidence="2" key="1">
    <citation type="journal article" date="2019" name="Int. J. Syst. Evol. Microbiol.">
        <title>The Global Catalogue of Microorganisms (GCM) 10K type strain sequencing project: providing services to taxonomists for standard genome sequencing and annotation.</title>
        <authorList>
            <consortium name="The Broad Institute Genomics Platform"/>
            <consortium name="The Broad Institute Genome Sequencing Center for Infectious Disease"/>
            <person name="Wu L."/>
            <person name="Ma J."/>
        </authorList>
    </citation>
    <scope>NUCLEOTIDE SEQUENCE [LARGE SCALE GENOMIC DNA]</scope>
    <source>
        <strain evidence="2">CGMCC 1.10363</strain>
    </source>
</reference>
<comment type="caution">
    <text evidence="1">The sequence shown here is derived from an EMBL/GenBank/DDBJ whole genome shotgun (WGS) entry which is preliminary data.</text>
</comment>
<keyword evidence="2" id="KW-1185">Reference proteome</keyword>